<accession>A0A2C9M8T2</accession>
<keyword evidence="1" id="KW-0677">Repeat</keyword>
<dbReference type="InterPro" id="IPR002110">
    <property type="entry name" value="Ankyrin_rpt"/>
</dbReference>
<protein>
    <submittedName>
        <fullName evidence="4">Uncharacterized protein</fullName>
    </submittedName>
</protein>
<dbReference type="SMART" id="SM00248">
    <property type="entry name" value="ANK"/>
    <property type="match status" value="2"/>
</dbReference>
<dbReference type="PROSITE" id="PS50297">
    <property type="entry name" value="ANK_REP_REGION"/>
    <property type="match status" value="1"/>
</dbReference>
<dbReference type="Gene3D" id="1.25.40.20">
    <property type="entry name" value="Ankyrin repeat-containing domain"/>
    <property type="match status" value="1"/>
</dbReference>
<dbReference type="InterPro" id="IPR036770">
    <property type="entry name" value="Ankyrin_rpt-contain_sf"/>
</dbReference>
<organism evidence="4 5">
    <name type="scientific">Biomphalaria glabrata</name>
    <name type="common">Bloodfluke planorb</name>
    <name type="synonym">Freshwater snail</name>
    <dbReference type="NCBI Taxonomy" id="6526"/>
    <lineage>
        <taxon>Eukaryota</taxon>
        <taxon>Metazoa</taxon>
        <taxon>Spiralia</taxon>
        <taxon>Lophotrochozoa</taxon>
        <taxon>Mollusca</taxon>
        <taxon>Gastropoda</taxon>
        <taxon>Heterobranchia</taxon>
        <taxon>Euthyneura</taxon>
        <taxon>Panpulmonata</taxon>
        <taxon>Hygrophila</taxon>
        <taxon>Lymnaeoidea</taxon>
        <taxon>Planorbidae</taxon>
        <taxon>Biomphalaria</taxon>
    </lineage>
</organism>
<dbReference type="STRING" id="6526.A0A2C9M8T2"/>
<feature type="repeat" description="ANK" evidence="3">
    <location>
        <begin position="24"/>
        <end position="56"/>
    </location>
</feature>
<evidence type="ECO:0000256" key="3">
    <source>
        <dbReference type="PROSITE-ProRule" id="PRU00023"/>
    </source>
</evidence>
<dbReference type="VEuPathDB" id="VectorBase:BGLAX_044344"/>
<sequence length="130" mass="14244">MNGYSDIVQDLIEMGVPLNCRDEEKNTALHHACSNGHVDTVKVLLDANASVTTTNLNGLSPLGMAVMQHKTDVVLAMIDHSSWEESLSVRDKTGATCLDRMIANTPEGVKAVLDKCVRRSNHDPSHEDYK</sequence>
<dbReference type="PANTHER" id="PTHR24171">
    <property type="entry name" value="ANKYRIN REPEAT DOMAIN-CONTAINING PROTEIN 39-RELATED"/>
    <property type="match status" value="1"/>
</dbReference>
<reference evidence="4" key="1">
    <citation type="submission" date="2020-05" db="UniProtKB">
        <authorList>
            <consortium name="EnsemblMetazoa"/>
        </authorList>
    </citation>
    <scope>IDENTIFICATION</scope>
    <source>
        <strain evidence="4">BB02</strain>
    </source>
</reference>
<dbReference type="Pfam" id="PF12796">
    <property type="entry name" value="Ank_2"/>
    <property type="match status" value="1"/>
</dbReference>
<dbReference type="PROSITE" id="PS50088">
    <property type="entry name" value="ANK_REPEAT"/>
    <property type="match status" value="1"/>
</dbReference>
<dbReference type="SUPFAM" id="SSF48403">
    <property type="entry name" value="Ankyrin repeat"/>
    <property type="match status" value="1"/>
</dbReference>
<gene>
    <name evidence="4" type="primary">106050600</name>
</gene>
<dbReference type="Proteomes" id="UP000076420">
    <property type="component" value="Unassembled WGS sequence"/>
</dbReference>
<evidence type="ECO:0000256" key="2">
    <source>
        <dbReference type="ARBA" id="ARBA00023043"/>
    </source>
</evidence>
<evidence type="ECO:0000313" key="4">
    <source>
        <dbReference type="EnsemblMetazoa" id="BGLB039885-PA"/>
    </source>
</evidence>
<evidence type="ECO:0000313" key="5">
    <source>
        <dbReference type="Proteomes" id="UP000076420"/>
    </source>
</evidence>
<dbReference type="VEuPathDB" id="VectorBase:BGLB039885"/>
<dbReference type="KEGG" id="bgt:106050600"/>
<evidence type="ECO:0000256" key="1">
    <source>
        <dbReference type="ARBA" id="ARBA00022737"/>
    </source>
</evidence>
<proteinExistence type="predicted"/>
<name>A0A2C9M8T2_BIOGL</name>
<keyword evidence="2 3" id="KW-0040">ANK repeat</keyword>
<dbReference type="AlphaFoldDB" id="A0A2C9M8T2"/>
<dbReference type="EnsemblMetazoa" id="BGLB039885-RA">
    <property type="protein sequence ID" value="BGLB039885-PA"/>
    <property type="gene ID" value="BGLB039885"/>
</dbReference>